<keyword evidence="2" id="KW-0378">Hydrolase</keyword>
<gene>
    <name evidence="2" type="ORF">AVDCRST_MAG70-341</name>
</gene>
<dbReference type="CDD" id="cd10436">
    <property type="entry name" value="GIY-YIG_EndoII_Hpy188I_like"/>
    <property type="match status" value="1"/>
</dbReference>
<proteinExistence type="predicted"/>
<accession>A0A6J4U9B4</accession>
<dbReference type="PANTHER" id="PTHR43130">
    <property type="entry name" value="ARAC-FAMILY TRANSCRIPTIONAL REGULATOR"/>
    <property type="match status" value="1"/>
</dbReference>
<dbReference type="InterPro" id="IPR029062">
    <property type="entry name" value="Class_I_gatase-like"/>
</dbReference>
<dbReference type="EMBL" id="CADCWH010000051">
    <property type="protein sequence ID" value="CAA9543813.1"/>
    <property type="molecule type" value="Genomic_DNA"/>
</dbReference>
<dbReference type="Pfam" id="PF01965">
    <property type="entry name" value="DJ-1_PfpI"/>
    <property type="match status" value="1"/>
</dbReference>
<sequence length="373" mass="40613">MSGVTDAPSTSPDIRTVGILIFDEVEVLDFCGPFEVFSIARLAGGRAEERPLFRVLTIAEVARPVRCVGGLLVMPHHTLTGHPPLDIVVVPGGRGTRRERTNDAVLDWIAAQAGTAEVMTSVCTGAFLLAVRGLLDGREATTHWASIDWLRENHPAVTVRDDRRVIDEAKVVTSAGVSAGIDMALHLVGRLHGPETAAWTARRMEYDWKLEEKLPADTAPCPPIITLEGHAFTFQASLAPERDASGAILENRPQGRYAESVSVPLNAHGDGPFCRFAINVERGLTGVYALAVDGAVCYIGICEDLARRFNVHYGLISPQDCYVGGQSTNCKINHRVLNETNAGRRVDLYFYPTADRHAVEKKLINSYAPPWNG</sequence>
<dbReference type="AlphaFoldDB" id="A0A6J4U9B4"/>
<dbReference type="InterPro" id="IPR044556">
    <property type="entry name" value="EndoII-like_GIY-YIG"/>
</dbReference>
<dbReference type="PANTHER" id="PTHR43130:SF14">
    <property type="entry name" value="DJ-1_PFPI DOMAIN-CONTAINING PROTEIN"/>
    <property type="match status" value="1"/>
</dbReference>
<evidence type="ECO:0000259" key="1">
    <source>
        <dbReference type="Pfam" id="PF01965"/>
    </source>
</evidence>
<protein>
    <submittedName>
        <fullName evidence="2">Intracellular protease</fullName>
    </submittedName>
</protein>
<reference evidence="2" key="1">
    <citation type="submission" date="2020-02" db="EMBL/GenBank/DDBJ databases">
        <authorList>
            <person name="Meier V. D."/>
        </authorList>
    </citation>
    <scope>NUCLEOTIDE SEQUENCE</scope>
    <source>
        <strain evidence="2">AVDCRST_MAG70</strain>
    </source>
</reference>
<dbReference type="GO" id="GO:0006355">
    <property type="term" value="P:regulation of DNA-templated transcription"/>
    <property type="evidence" value="ECO:0007669"/>
    <property type="project" value="TreeGrafter"/>
</dbReference>
<dbReference type="SUPFAM" id="SSF52317">
    <property type="entry name" value="Class I glutamine amidotransferase-like"/>
    <property type="match status" value="1"/>
</dbReference>
<dbReference type="Gene3D" id="3.40.50.880">
    <property type="match status" value="1"/>
</dbReference>
<dbReference type="GO" id="GO:0008233">
    <property type="term" value="F:peptidase activity"/>
    <property type="evidence" value="ECO:0007669"/>
    <property type="project" value="UniProtKB-KW"/>
</dbReference>
<evidence type="ECO:0000313" key="2">
    <source>
        <dbReference type="EMBL" id="CAA9543813.1"/>
    </source>
</evidence>
<dbReference type="CDD" id="cd03139">
    <property type="entry name" value="GATase1_PfpI_2"/>
    <property type="match status" value="1"/>
</dbReference>
<feature type="domain" description="DJ-1/PfpI" evidence="1">
    <location>
        <begin position="16"/>
        <end position="188"/>
    </location>
</feature>
<dbReference type="InterPro" id="IPR052158">
    <property type="entry name" value="INH-QAR"/>
</dbReference>
<name>A0A6J4U9B4_9BACT</name>
<keyword evidence="2" id="KW-0645">Protease</keyword>
<organism evidence="2">
    <name type="scientific">uncultured Thermomicrobiales bacterium</name>
    <dbReference type="NCBI Taxonomy" id="1645740"/>
    <lineage>
        <taxon>Bacteria</taxon>
        <taxon>Pseudomonadati</taxon>
        <taxon>Thermomicrobiota</taxon>
        <taxon>Thermomicrobia</taxon>
        <taxon>Thermomicrobiales</taxon>
        <taxon>environmental samples</taxon>
    </lineage>
</organism>
<dbReference type="GO" id="GO:0006508">
    <property type="term" value="P:proteolysis"/>
    <property type="evidence" value="ECO:0007669"/>
    <property type="project" value="UniProtKB-KW"/>
</dbReference>
<dbReference type="InterPro" id="IPR002818">
    <property type="entry name" value="DJ-1/PfpI"/>
</dbReference>